<dbReference type="RefSeq" id="WP_164693411.1">
    <property type="nucleotide sequence ID" value="NZ_JAAIKB010000002.1"/>
</dbReference>
<keyword evidence="6 8" id="KW-0560">Oxidoreductase</keyword>
<feature type="domain" description="RmlD-like substrate binding" evidence="7">
    <location>
        <begin position="1"/>
        <end position="289"/>
    </location>
</feature>
<comment type="cofactor">
    <cofactor evidence="6">
        <name>Mg(2+)</name>
        <dbReference type="ChEBI" id="CHEBI:18420"/>
    </cofactor>
    <text evidence="6">Binds 1 Mg(2+) ion per monomer.</text>
</comment>
<evidence type="ECO:0000256" key="2">
    <source>
        <dbReference type="ARBA" id="ARBA00010944"/>
    </source>
</evidence>
<sequence length="302" mass="31544">MRLLVAGREGQVARALAARFAGHEVMALEPPALDLTDRASIEAAMQAAAPELVVNAAAYTAVDRAEDDAALAFAVNRDGAANLAAAAAARGLPFIHFSTDYVFDGRKGAPYTEADATSPLGVYGRSKEEGERAVLAANPRSAILRTAWVCSPTGGNFVKTMLRLAAERDALRVVADQHGAPTFAADLADAVFAMAPRLLAAAAGDEGFGIFHLSGAPHTTWHGFASEILAQAALRGHRHPPVTPIATSDYPTRATRPADGRLDCTKITRVHGIAPADWRASLARCLDELIGPPSAGLKEGAP</sequence>
<comment type="function">
    <text evidence="6">Catalyzes the reduction of dTDP-6-deoxy-L-lyxo-4-hexulose to yield dTDP-L-rhamnose.</text>
</comment>
<evidence type="ECO:0000256" key="1">
    <source>
        <dbReference type="ARBA" id="ARBA00004781"/>
    </source>
</evidence>
<evidence type="ECO:0000256" key="5">
    <source>
        <dbReference type="ARBA" id="ARBA00048200"/>
    </source>
</evidence>
<dbReference type="Gene3D" id="3.40.50.720">
    <property type="entry name" value="NAD(P)-binding Rossmann-like Domain"/>
    <property type="match status" value="1"/>
</dbReference>
<evidence type="ECO:0000256" key="3">
    <source>
        <dbReference type="ARBA" id="ARBA00012929"/>
    </source>
</evidence>
<dbReference type="Gene3D" id="3.90.25.10">
    <property type="entry name" value="UDP-galactose 4-epimerase, domain 1"/>
    <property type="match status" value="1"/>
</dbReference>
<dbReference type="GO" id="GO:0008831">
    <property type="term" value="F:dTDP-4-dehydrorhamnose reductase activity"/>
    <property type="evidence" value="ECO:0007669"/>
    <property type="project" value="UniProtKB-EC"/>
</dbReference>
<dbReference type="InterPro" id="IPR036291">
    <property type="entry name" value="NAD(P)-bd_dom_sf"/>
</dbReference>
<dbReference type="UniPathway" id="UPA00124"/>
<evidence type="ECO:0000313" key="8">
    <source>
        <dbReference type="EMBL" id="NGM19512.1"/>
    </source>
</evidence>
<dbReference type="InterPro" id="IPR005913">
    <property type="entry name" value="dTDP_dehydrorham_reduct"/>
</dbReference>
<reference evidence="8 9" key="2">
    <citation type="submission" date="2020-03" db="EMBL/GenBank/DDBJ databases">
        <title>Roseomonas stagni sp. nov., isolated from pond water in Japan.</title>
        <authorList>
            <person name="Furuhata K."/>
            <person name="Miyamoto H."/>
            <person name="Goto K."/>
        </authorList>
    </citation>
    <scope>NUCLEOTIDE SEQUENCE [LARGE SCALE GENOMIC DNA]</scope>
    <source>
        <strain evidence="8 9">PeD5</strain>
    </source>
</reference>
<comment type="pathway">
    <text evidence="1 6">Carbohydrate biosynthesis; dTDP-L-rhamnose biosynthesis.</text>
</comment>
<dbReference type="EMBL" id="JAAIKB010000002">
    <property type="protein sequence ID" value="NGM19512.1"/>
    <property type="molecule type" value="Genomic_DNA"/>
</dbReference>
<comment type="catalytic activity">
    <reaction evidence="5 6">
        <text>dTDP-beta-L-rhamnose + NADP(+) = dTDP-4-dehydro-beta-L-rhamnose + NADPH + H(+)</text>
        <dbReference type="Rhea" id="RHEA:21796"/>
        <dbReference type="ChEBI" id="CHEBI:15378"/>
        <dbReference type="ChEBI" id="CHEBI:57510"/>
        <dbReference type="ChEBI" id="CHEBI:57783"/>
        <dbReference type="ChEBI" id="CHEBI:58349"/>
        <dbReference type="ChEBI" id="CHEBI:62830"/>
        <dbReference type="EC" id="1.1.1.133"/>
    </reaction>
</comment>
<dbReference type="PANTHER" id="PTHR10491">
    <property type="entry name" value="DTDP-4-DEHYDRORHAMNOSE REDUCTASE"/>
    <property type="match status" value="1"/>
</dbReference>
<dbReference type="GO" id="GO:0019305">
    <property type="term" value="P:dTDP-rhamnose biosynthetic process"/>
    <property type="evidence" value="ECO:0007669"/>
    <property type="project" value="UniProtKB-UniPathway"/>
</dbReference>
<evidence type="ECO:0000259" key="7">
    <source>
        <dbReference type="Pfam" id="PF04321"/>
    </source>
</evidence>
<dbReference type="InterPro" id="IPR029903">
    <property type="entry name" value="RmlD-like-bd"/>
</dbReference>
<protein>
    <recommendedName>
        <fullName evidence="4 6">dTDP-4-dehydrorhamnose reductase</fullName>
        <ecNumber evidence="3 6">1.1.1.133</ecNumber>
    </recommendedName>
</protein>
<accession>A0A6M1LHB3</accession>
<organism evidence="8 9">
    <name type="scientific">Falsiroseomonas algicola</name>
    <dbReference type="NCBI Taxonomy" id="2716930"/>
    <lineage>
        <taxon>Bacteria</taxon>
        <taxon>Pseudomonadati</taxon>
        <taxon>Pseudomonadota</taxon>
        <taxon>Alphaproteobacteria</taxon>
        <taxon>Acetobacterales</taxon>
        <taxon>Roseomonadaceae</taxon>
        <taxon>Falsiroseomonas</taxon>
    </lineage>
</organism>
<evidence type="ECO:0000256" key="6">
    <source>
        <dbReference type="RuleBase" id="RU364082"/>
    </source>
</evidence>
<proteinExistence type="inferred from homology"/>
<dbReference type="NCBIfam" id="TIGR01214">
    <property type="entry name" value="rmlD"/>
    <property type="match status" value="1"/>
</dbReference>
<dbReference type="EC" id="1.1.1.133" evidence="3 6"/>
<dbReference type="SUPFAM" id="SSF51735">
    <property type="entry name" value="NAD(P)-binding Rossmann-fold domains"/>
    <property type="match status" value="1"/>
</dbReference>
<gene>
    <name evidence="8" type="primary">rfbD</name>
    <name evidence="8" type="ORF">G3576_05770</name>
</gene>
<reference evidence="8 9" key="1">
    <citation type="submission" date="2020-02" db="EMBL/GenBank/DDBJ databases">
        <authorList>
            <person name="Kim H.M."/>
            <person name="Jeon C.O."/>
        </authorList>
    </citation>
    <scope>NUCLEOTIDE SEQUENCE [LARGE SCALE GENOMIC DNA]</scope>
    <source>
        <strain evidence="8 9">PeD5</strain>
    </source>
</reference>
<dbReference type="CDD" id="cd05254">
    <property type="entry name" value="dTDP_HR_like_SDR_e"/>
    <property type="match status" value="1"/>
</dbReference>
<dbReference type="AlphaFoldDB" id="A0A6M1LHB3"/>
<evidence type="ECO:0000313" key="9">
    <source>
        <dbReference type="Proteomes" id="UP000475385"/>
    </source>
</evidence>
<keyword evidence="6" id="KW-0521">NADP</keyword>
<dbReference type="Proteomes" id="UP000475385">
    <property type="component" value="Unassembled WGS sequence"/>
</dbReference>
<dbReference type="PANTHER" id="PTHR10491:SF4">
    <property type="entry name" value="METHIONINE ADENOSYLTRANSFERASE 2 SUBUNIT BETA"/>
    <property type="match status" value="1"/>
</dbReference>
<keyword evidence="9" id="KW-1185">Reference proteome</keyword>
<evidence type="ECO:0000256" key="4">
    <source>
        <dbReference type="ARBA" id="ARBA00017099"/>
    </source>
</evidence>
<name>A0A6M1LHB3_9PROT</name>
<comment type="similarity">
    <text evidence="2 6">Belongs to the dTDP-4-dehydrorhamnose reductase family.</text>
</comment>
<dbReference type="Pfam" id="PF04321">
    <property type="entry name" value="RmlD_sub_bind"/>
    <property type="match status" value="1"/>
</dbReference>
<comment type="caution">
    <text evidence="8">The sequence shown here is derived from an EMBL/GenBank/DDBJ whole genome shotgun (WGS) entry which is preliminary data.</text>
</comment>